<feature type="region of interest" description="Disordered" evidence="1">
    <location>
        <begin position="59"/>
        <end position="87"/>
    </location>
</feature>
<name>A0AAV1RP07_9ROSI</name>
<feature type="compositionally biased region" description="Polar residues" evidence="1">
    <location>
        <begin position="78"/>
        <end position="87"/>
    </location>
</feature>
<organism evidence="3 4">
    <name type="scientific">Dovyalis caffra</name>
    <dbReference type="NCBI Taxonomy" id="77055"/>
    <lineage>
        <taxon>Eukaryota</taxon>
        <taxon>Viridiplantae</taxon>
        <taxon>Streptophyta</taxon>
        <taxon>Embryophyta</taxon>
        <taxon>Tracheophyta</taxon>
        <taxon>Spermatophyta</taxon>
        <taxon>Magnoliopsida</taxon>
        <taxon>eudicotyledons</taxon>
        <taxon>Gunneridae</taxon>
        <taxon>Pentapetalae</taxon>
        <taxon>rosids</taxon>
        <taxon>fabids</taxon>
        <taxon>Malpighiales</taxon>
        <taxon>Salicaceae</taxon>
        <taxon>Flacourtieae</taxon>
        <taxon>Dovyalis</taxon>
    </lineage>
</organism>
<proteinExistence type="predicted"/>
<dbReference type="AlphaFoldDB" id="A0AAV1RP07"/>
<gene>
    <name evidence="3" type="ORF">DCAF_LOCUS12165</name>
</gene>
<accession>A0AAV1RP07</accession>
<keyword evidence="2" id="KW-0472">Membrane</keyword>
<protein>
    <submittedName>
        <fullName evidence="3">Uncharacterized protein</fullName>
    </submittedName>
</protein>
<feature type="transmembrane region" description="Helical" evidence="2">
    <location>
        <begin position="28"/>
        <end position="50"/>
    </location>
</feature>
<comment type="caution">
    <text evidence="3">The sequence shown here is derived from an EMBL/GenBank/DDBJ whole genome shotgun (WGS) entry which is preliminary data.</text>
</comment>
<dbReference type="EMBL" id="CAWUPB010001010">
    <property type="protein sequence ID" value="CAK7337138.1"/>
    <property type="molecule type" value="Genomic_DNA"/>
</dbReference>
<keyword evidence="4" id="KW-1185">Reference proteome</keyword>
<dbReference type="Proteomes" id="UP001314170">
    <property type="component" value="Unassembled WGS sequence"/>
</dbReference>
<keyword evidence="2" id="KW-0812">Transmembrane</keyword>
<evidence type="ECO:0000256" key="1">
    <source>
        <dbReference type="SAM" id="MobiDB-lite"/>
    </source>
</evidence>
<evidence type="ECO:0000313" key="4">
    <source>
        <dbReference type="Proteomes" id="UP001314170"/>
    </source>
</evidence>
<keyword evidence="2" id="KW-1133">Transmembrane helix</keyword>
<reference evidence="3 4" key="1">
    <citation type="submission" date="2024-01" db="EMBL/GenBank/DDBJ databases">
        <authorList>
            <person name="Waweru B."/>
        </authorList>
    </citation>
    <scope>NUCLEOTIDE SEQUENCE [LARGE SCALE GENOMIC DNA]</scope>
</reference>
<evidence type="ECO:0000256" key="2">
    <source>
        <dbReference type="SAM" id="Phobius"/>
    </source>
</evidence>
<evidence type="ECO:0000313" key="3">
    <source>
        <dbReference type="EMBL" id="CAK7337138.1"/>
    </source>
</evidence>
<sequence length="87" mass="9529">MPSRLIPPLLPPQIPPPLPYHHRRSSSLITPIAAATTAAFSFLLLFVICFRKITRKRTVPTDFSKPPTASPTPLSVAPRTTSPLLFA</sequence>